<dbReference type="EMBL" id="CM055092">
    <property type="protein sequence ID" value="KAJ7568563.1"/>
    <property type="molecule type" value="Genomic_DNA"/>
</dbReference>
<evidence type="ECO:0000313" key="1">
    <source>
        <dbReference type="EMBL" id="KAJ7568563.1"/>
    </source>
</evidence>
<evidence type="ECO:0000313" key="2">
    <source>
        <dbReference type="Proteomes" id="UP001162992"/>
    </source>
</evidence>
<reference evidence="2" key="1">
    <citation type="journal article" date="2024" name="Proc. Natl. Acad. Sci. U.S.A.">
        <title>Extraordinary preservation of gene collinearity over three hundred million years revealed in homosporous lycophytes.</title>
        <authorList>
            <person name="Li C."/>
            <person name="Wickell D."/>
            <person name="Kuo L.Y."/>
            <person name="Chen X."/>
            <person name="Nie B."/>
            <person name="Liao X."/>
            <person name="Peng D."/>
            <person name="Ji J."/>
            <person name="Jenkins J."/>
            <person name="Williams M."/>
            <person name="Shu S."/>
            <person name="Plott C."/>
            <person name="Barry K."/>
            <person name="Rajasekar S."/>
            <person name="Grimwood J."/>
            <person name="Han X."/>
            <person name="Sun S."/>
            <person name="Hou Z."/>
            <person name="He W."/>
            <person name="Dai G."/>
            <person name="Sun C."/>
            <person name="Schmutz J."/>
            <person name="Leebens-Mack J.H."/>
            <person name="Li F.W."/>
            <person name="Wang L."/>
        </authorList>
    </citation>
    <scope>NUCLEOTIDE SEQUENCE [LARGE SCALE GENOMIC DNA]</scope>
    <source>
        <strain evidence="2">cv. PW_Plant_1</strain>
    </source>
</reference>
<name>A0ACC2EQ05_DIPCM</name>
<proteinExistence type="predicted"/>
<gene>
    <name evidence="1" type="ORF">O6H91_01G038000</name>
</gene>
<comment type="caution">
    <text evidence="1">The sequence shown here is derived from an EMBL/GenBank/DDBJ whole genome shotgun (WGS) entry which is preliminary data.</text>
</comment>
<sequence length="342" mass="37487">MADVLRFSQQDWLDCCGSSKFAAEMVMISPFSTLQEALQMSNDIWWNKVDIPGWLEAFAAHPRIGDVEALRKKAESNADWCKSEQSVALSTSNDHILQELAEWNRQYEAKFGFCFLICASGKSSSEILADLKVTLSLVVAIKTKERFSNRPINELQVAAAEQQKITELRLAKLVAKGGSSNASRQSETHVTISDDSKNFPSAASVRPPITTHVLDVSSGRPGSGIEVSLDVLEGLTPGIKSQTQSDQAGAWTAIGHSITNEDGRSGPLMAPSGQILAGVYRLTFATGRYYTRLQESSGIKEFSGGFYPHVSVIFEVKPSQTFQHFHVPLLLAPYSYTTYRGS</sequence>
<protein>
    <submittedName>
        <fullName evidence="1">Uncharacterized protein</fullName>
    </submittedName>
</protein>
<accession>A0ACC2EQ05</accession>
<keyword evidence="2" id="KW-1185">Reference proteome</keyword>
<organism evidence="1 2">
    <name type="scientific">Diphasiastrum complanatum</name>
    <name type="common">Issler's clubmoss</name>
    <name type="synonym">Lycopodium complanatum</name>
    <dbReference type="NCBI Taxonomy" id="34168"/>
    <lineage>
        <taxon>Eukaryota</taxon>
        <taxon>Viridiplantae</taxon>
        <taxon>Streptophyta</taxon>
        <taxon>Embryophyta</taxon>
        <taxon>Tracheophyta</taxon>
        <taxon>Lycopodiopsida</taxon>
        <taxon>Lycopodiales</taxon>
        <taxon>Lycopodiaceae</taxon>
        <taxon>Lycopodioideae</taxon>
        <taxon>Diphasiastrum</taxon>
    </lineage>
</organism>
<dbReference type="Proteomes" id="UP001162992">
    <property type="component" value="Chromosome 1"/>
</dbReference>